<dbReference type="GO" id="GO:0031902">
    <property type="term" value="C:late endosome membrane"/>
    <property type="evidence" value="ECO:0007669"/>
    <property type="project" value="TreeGrafter"/>
</dbReference>
<dbReference type="GO" id="GO:0005789">
    <property type="term" value="C:endoplasmic reticulum membrane"/>
    <property type="evidence" value="ECO:0007669"/>
    <property type="project" value="TreeGrafter"/>
</dbReference>
<keyword evidence="2" id="KW-1185">Reference proteome</keyword>
<dbReference type="GO" id="GO:0008289">
    <property type="term" value="F:lipid binding"/>
    <property type="evidence" value="ECO:0007669"/>
    <property type="project" value="InterPro"/>
</dbReference>
<evidence type="ECO:0000259" key="1">
    <source>
        <dbReference type="PROSITE" id="PS50848"/>
    </source>
</evidence>
<dbReference type="CDD" id="cd00177">
    <property type="entry name" value="START"/>
    <property type="match status" value="1"/>
</dbReference>
<dbReference type="SUPFAM" id="SSF55961">
    <property type="entry name" value="Bet v1-like"/>
    <property type="match status" value="1"/>
</dbReference>
<organism evidence="2 3">
    <name type="scientific">Mesorhabditis belari</name>
    <dbReference type="NCBI Taxonomy" id="2138241"/>
    <lineage>
        <taxon>Eukaryota</taxon>
        <taxon>Metazoa</taxon>
        <taxon>Ecdysozoa</taxon>
        <taxon>Nematoda</taxon>
        <taxon>Chromadorea</taxon>
        <taxon>Rhabditida</taxon>
        <taxon>Rhabditina</taxon>
        <taxon>Rhabditomorpha</taxon>
        <taxon>Rhabditoidea</taxon>
        <taxon>Rhabditidae</taxon>
        <taxon>Mesorhabditinae</taxon>
        <taxon>Mesorhabditis</taxon>
    </lineage>
</organism>
<sequence>MIQYKEAFTHCREALEETALIFAESGYNVEMSGWKPDHSNETTKMYYNDRKNGRYFAGKTSLNLSAEKALHAIFLNVEDAVKWNDSYKFSKKHAQLSIECDIAHYATNKKLIVDGREFICARAVYRDPTGQILFAAKSTPLKEIKEGGHGTRAHLYISAARITPHPSDSSKSFYEYVICVDMKGMMFKSVLNPVLGRLLLEDVENVRKYCDQLSKQ</sequence>
<dbReference type="GO" id="GO:0099044">
    <property type="term" value="P:vesicle tethering to endoplasmic reticulum"/>
    <property type="evidence" value="ECO:0007669"/>
    <property type="project" value="TreeGrafter"/>
</dbReference>
<dbReference type="Gene3D" id="3.30.530.20">
    <property type="match status" value="1"/>
</dbReference>
<evidence type="ECO:0000313" key="3">
    <source>
        <dbReference type="WBParaSite" id="MBELARI_LOCUS1406"/>
    </source>
</evidence>
<dbReference type="Pfam" id="PF01852">
    <property type="entry name" value="START"/>
    <property type="match status" value="1"/>
</dbReference>
<dbReference type="InterPro" id="IPR002913">
    <property type="entry name" value="START_lipid-bd_dom"/>
</dbReference>
<dbReference type="InterPro" id="IPR023393">
    <property type="entry name" value="START-like_dom_sf"/>
</dbReference>
<feature type="domain" description="START" evidence="1">
    <location>
        <begin position="30"/>
        <end position="215"/>
    </location>
</feature>
<dbReference type="InterPro" id="IPR051869">
    <property type="entry name" value="STARD3"/>
</dbReference>
<protein>
    <recommendedName>
        <fullName evidence="1">START domain-containing protein</fullName>
    </recommendedName>
</protein>
<dbReference type="Proteomes" id="UP000887575">
    <property type="component" value="Unassembled WGS sequence"/>
</dbReference>
<dbReference type="GO" id="GO:0005765">
    <property type="term" value="C:lysosomal membrane"/>
    <property type="evidence" value="ECO:0007669"/>
    <property type="project" value="TreeGrafter"/>
</dbReference>
<dbReference type="WBParaSite" id="MBELARI_LOCUS1406">
    <property type="protein sequence ID" value="MBELARI_LOCUS1406"/>
    <property type="gene ID" value="MBELARI_LOCUS1406"/>
</dbReference>
<dbReference type="PROSITE" id="PS50848">
    <property type="entry name" value="START"/>
    <property type="match status" value="1"/>
</dbReference>
<dbReference type="PANTHER" id="PTHR46121:SF3">
    <property type="entry name" value="STEROIDOGENIC ACUTE REGULATORY-LIKE PROTEIN 1"/>
    <property type="match status" value="1"/>
</dbReference>
<name>A0AAF3EJ60_9BILA</name>
<reference evidence="3" key="1">
    <citation type="submission" date="2024-02" db="UniProtKB">
        <authorList>
            <consortium name="WormBaseParasite"/>
        </authorList>
    </citation>
    <scope>IDENTIFICATION</scope>
</reference>
<dbReference type="PANTHER" id="PTHR46121">
    <property type="entry name" value="STEROIDOGENIC ACUTE REGULATORY PROTEIN-LIKE"/>
    <property type="match status" value="1"/>
</dbReference>
<proteinExistence type="predicted"/>
<dbReference type="AlphaFoldDB" id="A0AAF3EJ60"/>
<evidence type="ECO:0000313" key="2">
    <source>
        <dbReference type="Proteomes" id="UP000887575"/>
    </source>
</evidence>
<dbReference type="GO" id="GO:0140284">
    <property type="term" value="C:endoplasmic reticulum-endosome membrane contact site"/>
    <property type="evidence" value="ECO:0007669"/>
    <property type="project" value="TreeGrafter"/>
</dbReference>
<accession>A0AAF3EJ60</accession>